<feature type="region of interest" description="Disordered" evidence="1">
    <location>
        <begin position="233"/>
        <end position="297"/>
    </location>
</feature>
<feature type="region of interest" description="Disordered" evidence="1">
    <location>
        <begin position="1"/>
        <end position="79"/>
    </location>
</feature>
<keyword evidence="2" id="KW-0812">Transmembrane</keyword>
<feature type="compositionally biased region" description="Basic and acidic residues" evidence="1">
    <location>
        <begin position="233"/>
        <end position="258"/>
    </location>
</feature>
<feature type="compositionally biased region" description="Basic residues" evidence="1">
    <location>
        <begin position="1"/>
        <end position="29"/>
    </location>
</feature>
<feature type="transmembrane region" description="Helical" evidence="2">
    <location>
        <begin position="408"/>
        <end position="429"/>
    </location>
</feature>
<sequence>MGRHSREKSHHGEHSHHLHHSHHSHHSHSHGGDRDGDNDYEDGEDDGSSADKDLADDNDCENPYTGGRERRRADQARPLHHQAFSRGRIFASVHEHLVAVAHSAATHLQRIARGDSGRKLAKEIIDTKRKEEKRKKRAIEHSHKYDPRSHWSPPAGHVCHPDNKITKAAIHVQKLVRGDSARKLAEKEKKKKEKTKRRKSGAGYANMLRLGLNKQQKLELAYQEGYLETNMDKASKKNAADLERSERKRERMRSEHGGRSTKKTSHFGEENDSDDDRSIAGSDAGSEHSSRYSMDLESGMTHAQYKKIKQIETEFKKHHIEIYDDDDEETRAYKIKLNYLSDEKKRGEMGIKEGDLGSLSHKKGEREAIAEPRTNPANDCAILCCLLVFIGAYYGFCVYLVIQGGALIIVAAVLGIGVPGGLIWLTAGWKKAKKENKRAIFLW</sequence>
<reference evidence="4" key="1">
    <citation type="journal article" date="2023" name="Commun. Biol.">
        <title>Genome analysis of Parmales, the sister group of diatoms, reveals the evolutionary specialization of diatoms from phago-mixotrophs to photoautotrophs.</title>
        <authorList>
            <person name="Ban H."/>
            <person name="Sato S."/>
            <person name="Yoshikawa S."/>
            <person name="Yamada K."/>
            <person name="Nakamura Y."/>
            <person name="Ichinomiya M."/>
            <person name="Sato N."/>
            <person name="Blanc-Mathieu R."/>
            <person name="Endo H."/>
            <person name="Kuwata A."/>
            <person name="Ogata H."/>
        </authorList>
    </citation>
    <scope>NUCLEOTIDE SEQUENCE [LARGE SCALE GENOMIC DNA]</scope>
    <source>
        <strain evidence="4">NIES 3700</strain>
    </source>
</reference>
<dbReference type="AlphaFoldDB" id="A0A9W7CBB3"/>
<feature type="compositionally biased region" description="Basic and acidic residues" evidence="1">
    <location>
        <begin position="179"/>
        <end position="188"/>
    </location>
</feature>
<feature type="compositionally biased region" description="Basic and acidic residues" evidence="1">
    <location>
        <begin position="139"/>
        <end position="149"/>
    </location>
</feature>
<keyword evidence="2" id="KW-1133">Transmembrane helix</keyword>
<accession>A0A9W7CBB3</accession>
<protein>
    <submittedName>
        <fullName evidence="3">Uncharacterized protein</fullName>
    </submittedName>
</protein>
<dbReference type="PROSITE" id="PS50096">
    <property type="entry name" value="IQ"/>
    <property type="match status" value="2"/>
</dbReference>
<organism evidence="3 4">
    <name type="scientific">Triparma laevis f. longispina</name>
    <dbReference type="NCBI Taxonomy" id="1714387"/>
    <lineage>
        <taxon>Eukaryota</taxon>
        <taxon>Sar</taxon>
        <taxon>Stramenopiles</taxon>
        <taxon>Ochrophyta</taxon>
        <taxon>Bolidophyceae</taxon>
        <taxon>Parmales</taxon>
        <taxon>Triparmaceae</taxon>
        <taxon>Triparma</taxon>
    </lineage>
</organism>
<keyword evidence="4" id="KW-1185">Reference proteome</keyword>
<feature type="region of interest" description="Disordered" evidence="1">
    <location>
        <begin position="129"/>
        <end position="155"/>
    </location>
</feature>
<comment type="caution">
    <text evidence="3">The sequence shown here is derived from an EMBL/GenBank/DDBJ whole genome shotgun (WGS) entry which is preliminary data.</text>
</comment>
<keyword evidence="2" id="KW-0472">Membrane</keyword>
<feature type="region of interest" description="Disordered" evidence="1">
    <location>
        <begin position="179"/>
        <end position="208"/>
    </location>
</feature>
<feature type="transmembrane region" description="Helical" evidence="2">
    <location>
        <begin position="380"/>
        <end position="402"/>
    </location>
</feature>
<feature type="compositionally biased region" description="Basic residues" evidence="1">
    <location>
        <begin position="189"/>
        <end position="200"/>
    </location>
</feature>
<proteinExistence type="predicted"/>
<evidence type="ECO:0000256" key="2">
    <source>
        <dbReference type="SAM" id="Phobius"/>
    </source>
</evidence>
<dbReference type="EMBL" id="BRXW01000046">
    <property type="protein sequence ID" value="GMI02623.1"/>
    <property type="molecule type" value="Genomic_DNA"/>
</dbReference>
<dbReference type="Proteomes" id="UP001165122">
    <property type="component" value="Unassembled WGS sequence"/>
</dbReference>
<name>A0A9W7CBB3_9STRA</name>
<evidence type="ECO:0000313" key="3">
    <source>
        <dbReference type="EMBL" id="GMI02623.1"/>
    </source>
</evidence>
<gene>
    <name evidence="3" type="ORF">TrLO_g11476</name>
</gene>
<evidence type="ECO:0000313" key="4">
    <source>
        <dbReference type="Proteomes" id="UP001165122"/>
    </source>
</evidence>
<feature type="compositionally biased region" description="Basic and acidic residues" evidence="1">
    <location>
        <begin position="67"/>
        <end position="77"/>
    </location>
</feature>
<evidence type="ECO:0000256" key="1">
    <source>
        <dbReference type="SAM" id="MobiDB-lite"/>
    </source>
</evidence>
<dbReference type="OrthoDB" id="207034at2759"/>
<feature type="compositionally biased region" description="Acidic residues" evidence="1">
    <location>
        <begin position="38"/>
        <end position="48"/>
    </location>
</feature>